<evidence type="ECO:0000256" key="1">
    <source>
        <dbReference type="SAM" id="MobiDB-lite"/>
    </source>
</evidence>
<keyword evidence="3" id="KW-1185">Reference proteome</keyword>
<evidence type="ECO:0000313" key="3">
    <source>
        <dbReference type="Proteomes" id="UP000431401"/>
    </source>
</evidence>
<dbReference type="EMBL" id="WEGI01000014">
    <property type="protein sequence ID" value="MQY30532.1"/>
    <property type="molecule type" value="Genomic_DNA"/>
</dbReference>
<feature type="region of interest" description="Disordered" evidence="1">
    <location>
        <begin position="1"/>
        <end position="35"/>
    </location>
</feature>
<evidence type="ECO:0000313" key="2">
    <source>
        <dbReference type="EMBL" id="MQY30532.1"/>
    </source>
</evidence>
<accession>A0A7K0DZ29</accession>
<protein>
    <submittedName>
        <fullName evidence="2">Uncharacterized protein</fullName>
    </submittedName>
</protein>
<dbReference type="OrthoDB" id="3405463at2"/>
<sequence length="89" mass="9371">MSRVAIRTAVADLRPGRDNSPDPTGAEGEPQQPIRIEIPGTVTAPPRAHRLLLAAAQAAAGENASSADRKALRIYRDRLNTATGADTES</sequence>
<gene>
    <name evidence="2" type="ORF">NRB56_61340</name>
</gene>
<dbReference type="Proteomes" id="UP000431401">
    <property type="component" value="Unassembled WGS sequence"/>
</dbReference>
<proteinExistence type="predicted"/>
<comment type="caution">
    <text evidence="2">The sequence shown here is derived from an EMBL/GenBank/DDBJ whole genome shotgun (WGS) entry which is preliminary data.</text>
</comment>
<dbReference type="RefSeq" id="WP_153347794.1">
    <property type="nucleotide sequence ID" value="NZ_WEGI01000014.1"/>
</dbReference>
<dbReference type="AlphaFoldDB" id="A0A7K0DZ29"/>
<organism evidence="2 3">
    <name type="scientific">Nocardia aurantia</name>
    <dbReference type="NCBI Taxonomy" id="2585199"/>
    <lineage>
        <taxon>Bacteria</taxon>
        <taxon>Bacillati</taxon>
        <taxon>Actinomycetota</taxon>
        <taxon>Actinomycetes</taxon>
        <taxon>Mycobacteriales</taxon>
        <taxon>Nocardiaceae</taxon>
        <taxon>Nocardia</taxon>
    </lineage>
</organism>
<reference evidence="2 3" key="1">
    <citation type="submission" date="2019-10" db="EMBL/GenBank/DDBJ databases">
        <title>Nocardia macrotermitis sp. nov. and Nocardia aurantia sp. nov., isolated from the gut of fungus growing-termite Macrotermes natalensis.</title>
        <authorList>
            <person name="Benndorf R."/>
            <person name="Schwitalla J."/>
            <person name="Martin K."/>
            <person name="De Beer W."/>
            <person name="Kaster A.-K."/>
            <person name="Vollmers J."/>
            <person name="Poulsen M."/>
            <person name="Beemelmanns C."/>
        </authorList>
    </citation>
    <scope>NUCLEOTIDE SEQUENCE [LARGE SCALE GENOMIC DNA]</scope>
    <source>
        <strain evidence="2 3">RB56</strain>
    </source>
</reference>
<name>A0A7K0DZ29_9NOCA</name>